<name>A0ABW5M4N7_9BACT</name>
<comment type="caution">
    <text evidence="2">The sequence shown here is derived from an EMBL/GenBank/DDBJ whole genome shotgun (WGS) entry which is preliminary data.</text>
</comment>
<reference evidence="3" key="1">
    <citation type="journal article" date="2019" name="Int. J. Syst. Evol. Microbiol.">
        <title>The Global Catalogue of Microorganisms (GCM) 10K type strain sequencing project: providing services to taxonomists for standard genome sequencing and annotation.</title>
        <authorList>
            <consortium name="The Broad Institute Genomics Platform"/>
            <consortium name="The Broad Institute Genome Sequencing Center for Infectious Disease"/>
            <person name="Wu L."/>
            <person name="Ma J."/>
        </authorList>
    </citation>
    <scope>NUCLEOTIDE SEQUENCE [LARGE SCALE GENOMIC DNA]</scope>
    <source>
        <strain evidence="3">KCTC 42805</strain>
    </source>
</reference>
<dbReference type="Proteomes" id="UP001597469">
    <property type="component" value="Unassembled WGS sequence"/>
</dbReference>
<dbReference type="EMBL" id="JBHULN010000008">
    <property type="protein sequence ID" value="MFD2571930.1"/>
    <property type="molecule type" value="Genomic_DNA"/>
</dbReference>
<dbReference type="PANTHER" id="PTHR41252:SF1">
    <property type="entry name" value="BLR2505 PROTEIN"/>
    <property type="match status" value="1"/>
</dbReference>
<keyword evidence="3" id="KW-1185">Reference proteome</keyword>
<dbReference type="RefSeq" id="WP_381523880.1">
    <property type="nucleotide sequence ID" value="NZ_JBHULN010000008.1"/>
</dbReference>
<protein>
    <submittedName>
        <fullName evidence="2">Nuclear transport factor 2 family protein</fullName>
    </submittedName>
</protein>
<gene>
    <name evidence="2" type="ORF">ACFSUS_14905</name>
</gene>
<dbReference type="Gene3D" id="3.10.450.50">
    <property type="match status" value="1"/>
</dbReference>
<feature type="domain" description="SnoaL-like" evidence="1">
    <location>
        <begin position="63"/>
        <end position="153"/>
    </location>
</feature>
<dbReference type="PANTHER" id="PTHR41252">
    <property type="entry name" value="BLR2505 PROTEIN"/>
    <property type="match status" value="1"/>
</dbReference>
<dbReference type="Pfam" id="PF12680">
    <property type="entry name" value="SnoaL_2"/>
    <property type="match status" value="1"/>
</dbReference>
<dbReference type="InterPro" id="IPR032710">
    <property type="entry name" value="NTF2-like_dom_sf"/>
</dbReference>
<evidence type="ECO:0000313" key="3">
    <source>
        <dbReference type="Proteomes" id="UP001597469"/>
    </source>
</evidence>
<dbReference type="InterPro" id="IPR037401">
    <property type="entry name" value="SnoaL-like"/>
</dbReference>
<proteinExistence type="predicted"/>
<dbReference type="SUPFAM" id="SSF54427">
    <property type="entry name" value="NTF2-like"/>
    <property type="match status" value="1"/>
</dbReference>
<organism evidence="2 3">
    <name type="scientific">Spirosoma soli</name>
    <dbReference type="NCBI Taxonomy" id="1770529"/>
    <lineage>
        <taxon>Bacteria</taxon>
        <taxon>Pseudomonadati</taxon>
        <taxon>Bacteroidota</taxon>
        <taxon>Cytophagia</taxon>
        <taxon>Cytophagales</taxon>
        <taxon>Cytophagaceae</taxon>
        <taxon>Spirosoma</taxon>
    </lineage>
</organism>
<evidence type="ECO:0000313" key="2">
    <source>
        <dbReference type="EMBL" id="MFD2571930.1"/>
    </source>
</evidence>
<accession>A0ABW5M4N7</accession>
<evidence type="ECO:0000259" key="1">
    <source>
        <dbReference type="Pfam" id="PF12680"/>
    </source>
</evidence>
<sequence>MKTIEAAPSGRLVGLMGGWGIALWVLLNAGMVNAQDKTSTVMENKALIRNGFDQWAAATGNFFDLLADDMQWTITGSTPLSKTYMGKKQFMDEVITPLNDRLSKKIVPSLRELYADGDVVIALWDGQATATDGKPYNASYCWTMQVQHGRIIRVVAFLDGIEFADIMSRIALPK</sequence>